<feature type="domain" description="F-box" evidence="2">
    <location>
        <begin position="6"/>
        <end position="52"/>
    </location>
</feature>
<dbReference type="Pfam" id="PF12937">
    <property type="entry name" value="F-box-like"/>
    <property type="match status" value="1"/>
</dbReference>
<evidence type="ECO:0000313" key="3">
    <source>
        <dbReference type="EMBL" id="KAI1898583.1"/>
    </source>
</evidence>
<evidence type="ECO:0000259" key="2">
    <source>
        <dbReference type="PROSITE" id="PS50181"/>
    </source>
</evidence>
<dbReference type="InterPro" id="IPR001810">
    <property type="entry name" value="F-box_dom"/>
</dbReference>
<dbReference type="Proteomes" id="UP000829720">
    <property type="component" value="Unassembled WGS sequence"/>
</dbReference>
<dbReference type="InterPro" id="IPR032675">
    <property type="entry name" value="LRR_dom_sf"/>
</dbReference>
<organism evidence="3 4">
    <name type="scientific">Albula goreensis</name>
    <dbReference type="NCBI Taxonomy" id="1534307"/>
    <lineage>
        <taxon>Eukaryota</taxon>
        <taxon>Metazoa</taxon>
        <taxon>Chordata</taxon>
        <taxon>Craniata</taxon>
        <taxon>Vertebrata</taxon>
        <taxon>Euteleostomi</taxon>
        <taxon>Actinopterygii</taxon>
        <taxon>Neopterygii</taxon>
        <taxon>Teleostei</taxon>
        <taxon>Albuliformes</taxon>
        <taxon>Albulidae</taxon>
        <taxon>Albula</taxon>
    </lineage>
</organism>
<comment type="caution">
    <text evidence="3">The sequence shown here is derived from an EMBL/GenBank/DDBJ whole genome shotgun (WGS) entry which is preliminary data.</text>
</comment>
<reference evidence="3" key="1">
    <citation type="submission" date="2021-01" db="EMBL/GenBank/DDBJ databases">
        <authorList>
            <person name="Zahm M."/>
            <person name="Roques C."/>
            <person name="Cabau C."/>
            <person name="Klopp C."/>
            <person name="Donnadieu C."/>
            <person name="Jouanno E."/>
            <person name="Lampietro C."/>
            <person name="Louis A."/>
            <person name="Herpin A."/>
            <person name="Echchiki A."/>
            <person name="Berthelot C."/>
            <person name="Parey E."/>
            <person name="Roest-Crollius H."/>
            <person name="Braasch I."/>
            <person name="Postlethwait J."/>
            <person name="Bobe J."/>
            <person name="Montfort J."/>
            <person name="Bouchez O."/>
            <person name="Begum T."/>
            <person name="Mejri S."/>
            <person name="Adams A."/>
            <person name="Chen W.-J."/>
            <person name="Guiguen Y."/>
        </authorList>
    </citation>
    <scope>NUCLEOTIDE SEQUENCE</scope>
    <source>
        <tissue evidence="3">Blood</tissue>
    </source>
</reference>
<evidence type="ECO:0000313" key="4">
    <source>
        <dbReference type="Proteomes" id="UP000829720"/>
    </source>
</evidence>
<dbReference type="EMBL" id="JAERUA010000006">
    <property type="protein sequence ID" value="KAI1898583.1"/>
    <property type="molecule type" value="Genomic_DNA"/>
</dbReference>
<dbReference type="OrthoDB" id="3219396at2759"/>
<feature type="region of interest" description="Disordered" evidence="1">
    <location>
        <begin position="353"/>
        <end position="382"/>
    </location>
</feature>
<dbReference type="PANTHER" id="PTHR16134">
    <property type="entry name" value="F-BOX/TPR REPEAT PROTEIN POF3"/>
    <property type="match status" value="1"/>
</dbReference>
<dbReference type="AlphaFoldDB" id="A0A8T3DMY2"/>
<dbReference type="Gene3D" id="3.80.10.10">
    <property type="entry name" value="Ribonuclease Inhibitor"/>
    <property type="match status" value="2"/>
</dbReference>
<dbReference type="PROSITE" id="PS50181">
    <property type="entry name" value="FBOX"/>
    <property type="match status" value="1"/>
</dbReference>
<protein>
    <recommendedName>
        <fullName evidence="2">F-box domain-containing protein</fullName>
    </recommendedName>
</protein>
<dbReference type="CDD" id="cd22123">
    <property type="entry name" value="F-box_FBXL12"/>
    <property type="match status" value="1"/>
</dbReference>
<dbReference type="SUPFAM" id="SSF52047">
    <property type="entry name" value="RNI-like"/>
    <property type="match status" value="1"/>
</dbReference>
<dbReference type="SMART" id="SM00256">
    <property type="entry name" value="FBOX"/>
    <property type="match status" value="1"/>
</dbReference>
<evidence type="ECO:0000256" key="1">
    <source>
        <dbReference type="SAM" id="MobiDB-lite"/>
    </source>
</evidence>
<accession>A0A8T3DMY2</accession>
<name>A0A8T3DMY2_9TELE</name>
<proteinExistence type="predicted"/>
<sequence length="408" mass="45084">MADFKTCSIEYFPENILIDILSYLSVRELVRTGRVCKRWRRLVKDQRLWRTVDLTEWKGVTSRTLWVLLRQYLGCGLRCLRLRGLLLSARAGAFLSESWLQALAARCPRLRRLSLLHADLRALRSCLLLPHTLQVLELRGCELPQGFFAQNSSSFSCGSDGGMRTGGRVGRQTSGSSVCQVGKGSMMSMPGSSTGIAIETLVLENVPSFTDQHLQSLCSWERLYRLELRDVIRVTAAGLRGCAARVEISGQGQDAVGGLSRLRALELGNSGRPGSQTQMASLGLGEGWAGLEELTLGGREVGPGLLCVSRLRDLQRLRLRGCPLSEVQVLRSCRGLRGLRWIEFCEVTFQGHHRRQENGEEEEDGSGGGDEGKDEKENPMPTLQHSLAALLPRCSLVFTQCSVNVPTD</sequence>
<dbReference type="PANTHER" id="PTHR16134:SF153">
    <property type="entry name" value="F-BOX_LRR-REPEAT PROTEIN 12"/>
    <property type="match status" value="1"/>
</dbReference>
<dbReference type="InterPro" id="IPR036047">
    <property type="entry name" value="F-box-like_dom_sf"/>
</dbReference>
<gene>
    <name evidence="3" type="ORF">AGOR_G00073890</name>
</gene>
<keyword evidence="4" id="KW-1185">Reference proteome</keyword>
<dbReference type="SUPFAM" id="SSF81383">
    <property type="entry name" value="F-box domain"/>
    <property type="match status" value="1"/>
</dbReference>